<evidence type="ECO:0000313" key="3">
    <source>
        <dbReference type="EMBL" id="KAJ7357721.1"/>
    </source>
</evidence>
<dbReference type="OrthoDB" id="10613417at2759"/>
<feature type="region of interest" description="Disordered" evidence="2">
    <location>
        <begin position="1"/>
        <end position="85"/>
    </location>
</feature>
<keyword evidence="1" id="KW-0175">Coiled coil</keyword>
<dbReference type="Proteomes" id="UP001163046">
    <property type="component" value="Unassembled WGS sequence"/>
</dbReference>
<keyword evidence="4" id="KW-1185">Reference proteome</keyword>
<comment type="caution">
    <text evidence="3">The sequence shown here is derived from an EMBL/GenBank/DDBJ whole genome shotgun (WGS) entry which is preliminary data.</text>
</comment>
<organism evidence="3 4">
    <name type="scientific">Desmophyllum pertusum</name>
    <dbReference type="NCBI Taxonomy" id="174260"/>
    <lineage>
        <taxon>Eukaryota</taxon>
        <taxon>Metazoa</taxon>
        <taxon>Cnidaria</taxon>
        <taxon>Anthozoa</taxon>
        <taxon>Hexacorallia</taxon>
        <taxon>Scleractinia</taxon>
        <taxon>Caryophylliina</taxon>
        <taxon>Caryophylliidae</taxon>
        <taxon>Desmophyllum</taxon>
    </lineage>
</organism>
<evidence type="ECO:0000256" key="1">
    <source>
        <dbReference type="SAM" id="Coils"/>
    </source>
</evidence>
<reference evidence="3" key="1">
    <citation type="submission" date="2023-01" db="EMBL/GenBank/DDBJ databases">
        <title>Genome assembly of the deep-sea coral Lophelia pertusa.</title>
        <authorList>
            <person name="Herrera S."/>
            <person name="Cordes E."/>
        </authorList>
    </citation>
    <scope>NUCLEOTIDE SEQUENCE</scope>
    <source>
        <strain evidence="3">USNM1676648</strain>
        <tissue evidence="3">Polyp</tissue>
    </source>
</reference>
<feature type="compositionally biased region" description="Basic and acidic residues" evidence="2">
    <location>
        <begin position="147"/>
        <end position="162"/>
    </location>
</feature>
<feature type="coiled-coil region" evidence="1">
    <location>
        <begin position="251"/>
        <end position="334"/>
    </location>
</feature>
<feature type="compositionally biased region" description="Basic and acidic residues" evidence="2">
    <location>
        <begin position="42"/>
        <end position="62"/>
    </location>
</feature>
<dbReference type="EMBL" id="MU827319">
    <property type="protein sequence ID" value="KAJ7357721.1"/>
    <property type="molecule type" value="Genomic_DNA"/>
</dbReference>
<evidence type="ECO:0000256" key="2">
    <source>
        <dbReference type="SAM" id="MobiDB-lite"/>
    </source>
</evidence>
<dbReference type="AlphaFoldDB" id="A0A9X0CJ65"/>
<gene>
    <name evidence="3" type="ORF">OS493_023860</name>
</gene>
<evidence type="ECO:0000313" key="4">
    <source>
        <dbReference type="Proteomes" id="UP001163046"/>
    </source>
</evidence>
<feature type="compositionally biased region" description="Polar residues" evidence="2">
    <location>
        <begin position="31"/>
        <end position="41"/>
    </location>
</feature>
<name>A0A9X0CJ65_9CNID</name>
<feature type="region of interest" description="Disordered" evidence="2">
    <location>
        <begin position="101"/>
        <end position="171"/>
    </location>
</feature>
<accession>A0A9X0CJ65</accession>
<sequence>MASWLSGKIEGDENRPSPVQPRSKIPVRTATRLNNESGKSSSLKDEADQNQRMLRDSVDKLQNKRPSRIPIVVGQTNSKTGKDKLHKNVIAATFKRPLGRDSGITLRETPANPPTAAKGTTPVTQSTPPVRRIPIRQVTPLKTKQVSNDEKEPRNENAKVQDESVPSVDLSSTCKINREDVKENVQSDNTSHLREEVELLKGSLALCNHREELLRSQVAALEKQASHYKMCEQPSKSDIKTALVSNNGDMAEDLKLEIQSREEDHKKELEQFEKIVEELQLWVEDGDKRNKTLEEVIEKTNEENVKLLVQISVMKNELKDLEEKNDTLQKLSEKNILRSKRSFNCGLRMEIRRTKLWRKLLKKPTKKM</sequence>
<protein>
    <submittedName>
        <fullName evidence="3">Uncharacterized protein</fullName>
    </submittedName>
</protein>
<proteinExistence type="predicted"/>